<sequence>MLYFGEYLKELREKQRVSLRDVERRTGVSNAYLGQIEQAKRPPPHPNILKKLAPLYDVSVHELMAAAGYLDEVSSLKYKCLNPDCGEDFEARGAEPLRCPRCGTGYVLDWDTFEEVVLAEANWLIDPIGYMASHLEGHATVVRKLFPMLPFNAFRVIDMEAEKAKQRIKQSQKSKKERRQK</sequence>
<evidence type="ECO:0000313" key="2">
    <source>
        <dbReference type="EMBL" id="TES85381.1"/>
    </source>
</evidence>
<evidence type="ECO:0000259" key="1">
    <source>
        <dbReference type="PROSITE" id="PS50943"/>
    </source>
</evidence>
<organism evidence="2 3">
    <name type="scientific">Aerophobetes bacterium</name>
    <dbReference type="NCBI Taxonomy" id="2030807"/>
    <lineage>
        <taxon>Bacteria</taxon>
        <taxon>Candidatus Aerophobota</taxon>
    </lineage>
</organism>
<dbReference type="InterPro" id="IPR001387">
    <property type="entry name" value="Cro/C1-type_HTH"/>
</dbReference>
<dbReference type="PROSITE" id="PS50943">
    <property type="entry name" value="HTH_CROC1"/>
    <property type="match status" value="1"/>
</dbReference>
<gene>
    <name evidence="2" type="ORF">E3J95_04565</name>
</gene>
<accession>A0A523QIG6</accession>
<dbReference type="Gene3D" id="1.10.260.40">
    <property type="entry name" value="lambda repressor-like DNA-binding domains"/>
    <property type="match status" value="1"/>
</dbReference>
<name>A0A523QIG6_UNCAE</name>
<proteinExistence type="predicted"/>
<dbReference type="CDD" id="cd00093">
    <property type="entry name" value="HTH_XRE"/>
    <property type="match status" value="1"/>
</dbReference>
<evidence type="ECO:0000313" key="3">
    <source>
        <dbReference type="Proteomes" id="UP000320781"/>
    </source>
</evidence>
<reference evidence="2 3" key="1">
    <citation type="submission" date="2019-03" db="EMBL/GenBank/DDBJ databases">
        <title>Metabolic potential of uncultured bacteria and archaea associated with petroleum seepage in deep-sea sediments.</title>
        <authorList>
            <person name="Dong X."/>
            <person name="Hubert C."/>
        </authorList>
    </citation>
    <scope>NUCLEOTIDE SEQUENCE [LARGE SCALE GENOMIC DNA]</scope>
    <source>
        <strain evidence="2">E44_bin92</strain>
    </source>
</reference>
<comment type="caution">
    <text evidence="2">The sequence shown here is derived from an EMBL/GenBank/DDBJ whole genome shotgun (WGS) entry which is preliminary data.</text>
</comment>
<dbReference type="GO" id="GO:0003677">
    <property type="term" value="F:DNA binding"/>
    <property type="evidence" value="ECO:0007669"/>
    <property type="project" value="InterPro"/>
</dbReference>
<dbReference type="Proteomes" id="UP000320781">
    <property type="component" value="Unassembled WGS sequence"/>
</dbReference>
<dbReference type="SMART" id="SM00530">
    <property type="entry name" value="HTH_XRE"/>
    <property type="match status" value="1"/>
</dbReference>
<feature type="domain" description="HTH cro/C1-type" evidence="1">
    <location>
        <begin position="8"/>
        <end position="63"/>
    </location>
</feature>
<protein>
    <submittedName>
        <fullName evidence="2">Helix-turn-helix domain-containing protein</fullName>
    </submittedName>
</protein>
<dbReference type="EMBL" id="SOKU01000222">
    <property type="protein sequence ID" value="TES85381.1"/>
    <property type="molecule type" value="Genomic_DNA"/>
</dbReference>
<dbReference type="Pfam" id="PF13560">
    <property type="entry name" value="HTH_31"/>
    <property type="match status" value="1"/>
</dbReference>
<dbReference type="InterPro" id="IPR010982">
    <property type="entry name" value="Lambda_DNA-bd_dom_sf"/>
</dbReference>
<dbReference type="SUPFAM" id="SSF47413">
    <property type="entry name" value="lambda repressor-like DNA-binding domains"/>
    <property type="match status" value="1"/>
</dbReference>
<dbReference type="AlphaFoldDB" id="A0A523QIG6"/>